<gene>
    <name evidence="3" type="ORF">ASTO00021_LOCUS11634</name>
</gene>
<protein>
    <recommendedName>
        <fullName evidence="2">FHA domain-containing protein</fullName>
    </recommendedName>
</protein>
<feature type="compositionally biased region" description="Basic and acidic residues" evidence="1">
    <location>
        <begin position="1"/>
        <end position="36"/>
    </location>
</feature>
<proteinExistence type="predicted"/>
<sequence>MGADDAKRKREDESKREKKENVKSADEKTDVKKQKNETNVNAKENPNSAEKVKKPAAPGSVLPKEDGAFARLSGKCLKTGSAFTAYVTSIPATLGREHEAHPKEGFISLGNSKQISRIHAVIDYDKTLGTYTIEPKGKNSVTVRKVQYSPREMKGDDKKIRLNSRDPVRIGNIGFYFLRSTFEKPKEAYADLAKKIFEERPGQVLSTRDVCEHLVAGHLFFQANHSTPDAFTKLTNSLQQALRRSEYFERTANKARAEWRLKEDVTQHPASAETQNGKETKSNSENSSERDNQSSQE</sequence>
<dbReference type="EMBL" id="HBIN01015333">
    <property type="protein sequence ID" value="CAE0441502.1"/>
    <property type="molecule type" value="Transcribed_RNA"/>
</dbReference>
<dbReference type="Pfam" id="PF00498">
    <property type="entry name" value="FHA"/>
    <property type="match status" value="1"/>
</dbReference>
<dbReference type="PROSITE" id="PS50006">
    <property type="entry name" value="FHA_DOMAIN"/>
    <property type="match status" value="1"/>
</dbReference>
<evidence type="ECO:0000259" key="2">
    <source>
        <dbReference type="PROSITE" id="PS50006"/>
    </source>
</evidence>
<dbReference type="AlphaFoldDB" id="A0A7S3UYS7"/>
<evidence type="ECO:0000256" key="1">
    <source>
        <dbReference type="SAM" id="MobiDB-lite"/>
    </source>
</evidence>
<dbReference type="Gene3D" id="2.60.200.20">
    <property type="match status" value="1"/>
</dbReference>
<reference evidence="3" key="1">
    <citation type="submission" date="2021-01" db="EMBL/GenBank/DDBJ databases">
        <authorList>
            <person name="Corre E."/>
            <person name="Pelletier E."/>
            <person name="Niang G."/>
            <person name="Scheremetjew M."/>
            <person name="Finn R."/>
            <person name="Kale V."/>
            <person name="Holt S."/>
            <person name="Cochrane G."/>
            <person name="Meng A."/>
            <person name="Brown T."/>
            <person name="Cohen L."/>
        </authorList>
    </citation>
    <scope>NUCLEOTIDE SEQUENCE</scope>
    <source>
        <strain evidence="3">GSBS06</strain>
    </source>
</reference>
<dbReference type="InterPro" id="IPR000253">
    <property type="entry name" value="FHA_dom"/>
</dbReference>
<organism evidence="3">
    <name type="scientific">Aplanochytrium stocchinoi</name>
    <dbReference type="NCBI Taxonomy" id="215587"/>
    <lineage>
        <taxon>Eukaryota</taxon>
        <taxon>Sar</taxon>
        <taxon>Stramenopiles</taxon>
        <taxon>Bigyra</taxon>
        <taxon>Labyrinthulomycetes</taxon>
        <taxon>Thraustochytrida</taxon>
        <taxon>Thraustochytriidae</taxon>
        <taxon>Aplanochytrium</taxon>
    </lineage>
</organism>
<feature type="region of interest" description="Disordered" evidence="1">
    <location>
        <begin position="1"/>
        <end position="61"/>
    </location>
</feature>
<feature type="region of interest" description="Disordered" evidence="1">
    <location>
        <begin position="259"/>
        <end position="297"/>
    </location>
</feature>
<dbReference type="InterPro" id="IPR008984">
    <property type="entry name" value="SMAD_FHA_dom_sf"/>
</dbReference>
<feature type="domain" description="FHA" evidence="2">
    <location>
        <begin position="92"/>
        <end position="148"/>
    </location>
</feature>
<accession>A0A7S3UYS7</accession>
<dbReference type="SUPFAM" id="SSF49879">
    <property type="entry name" value="SMAD/FHA domain"/>
    <property type="match status" value="1"/>
</dbReference>
<feature type="compositionally biased region" description="Polar residues" evidence="1">
    <location>
        <begin position="37"/>
        <end position="48"/>
    </location>
</feature>
<feature type="compositionally biased region" description="Basic and acidic residues" evidence="1">
    <location>
        <begin position="276"/>
        <end position="297"/>
    </location>
</feature>
<evidence type="ECO:0000313" key="3">
    <source>
        <dbReference type="EMBL" id="CAE0441502.1"/>
    </source>
</evidence>
<name>A0A7S3UYS7_9STRA</name>